<organism evidence="1 2">
    <name type="scientific">Leptolinea tardivitalis</name>
    <dbReference type="NCBI Taxonomy" id="229920"/>
    <lineage>
        <taxon>Bacteria</taxon>
        <taxon>Bacillati</taxon>
        <taxon>Chloroflexota</taxon>
        <taxon>Anaerolineae</taxon>
        <taxon>Anaerolineales</taxon>
        <taxon>Anaerolineaceae</taxon>
        <taxon>Leptolinea</taxon>
    </lineage>
</organism>
<name>A0A0P6Y0R9_9CHLR</name>
<dbReference type="AlphaFoldDB" id="A0A0P6Y0R9"/>
<evidence type="ECO:0000313" key="1">
    <source>
        <dbReference type="EMBL" id="KPL75093.1"/>
    </source>
</evidence>
<dbReference type="Proteomes" id="UP000050430">
    <property type="component" value="Unassembled WGS sequence"/>
</dbReference>
<comment type="caution">
    <text evidence="1">The sequence shown here is derived from an EMBL/GenBank/DDBJ whole genome shotgun (WGS) entry which is preliminary data.</text>
</comment>
<gene>
    <name evidence="1" type="ORF">ADM99_00250</name>
</gene>
<reference evidence="1 2" key="1">
    <citation type="submission" date="2015-07" db="EMBL/GenBank/DDBJ databases">
        <title>Genome sequence of Leptolinea tardivitalis DSM 16556.</title>
        <authorList>
            <person name="Hemp J."/>
            <person name="Ward L.M."/>
            <person name="Pace L.A."/>
            <person name="Fischer W.W."/>
        </authorList>
    </citation>
    <scope>NUCLEOTIDE SEQUENCE [LARGE SCALE GENOMIC DNA]</scope>
    <source>
        <strain evidence="1 2">YMTK-2</strain>
    </source>
</reference>
<keyword evidence="2" id="KW-1185">Reference proteome</keyword>
<dbReference type="STRING" id="229920.ADM99_00250"/>
<sequence length="134" mass="15610">MTETILSGRLDGKGRNQLKGLLNMMYSPSELAEELGIDKNQVYRVYIKLNCPHVRDDFRHIWINGQEFKAWYLETYKKTELAEDETFCKTCRVPVKLYKPELKTKGRVTYLLSHCPTCGRLLTKIISSSRGNNY</sequence>
<dbReference type="RefSeq" id="WP_062420703.1">
    <property type="nucleotide sequence ID" value="NZ_BBYA01000003.1"/>
</dbReference>
<proteinExistence type="predicted"/>
<dbReference type="EMBL" id="LGCK01000001">
    <property type="protein sequence ID" value="KPL75093.1"/>
    <property type="molecule type" value="Genomic_DNA"/>
</dbReference>
<accession>A0A0P6Y0R9</accession>
<protein>
    <submittedName>
        <fullName evidence="1">Uncharacterized protein</fullName>
    </submittedName>
</protein>
<evidence type="ECO:0000313" key="2">
    <source>
        <dbReference type="Proteomes" id="UP000050430"/>
    </source>
</evidence>